<reference evidence="1 2" key="1">
    <citation type="journal article" date="2011" name="Virol. J.">
        <title>A Shigella boydii bacteriophage which resembles Salmonella phage ViI.</title>
        <authorList>
            <person name="Anany H."/>
            <person name="Lingohr E.J."/>
            <person name="Villegas A."/>
            <person name="Ackermann H.W."/>
            <person name="She Y.M."/>
            <person name="Griffiths M.W."/>
            <person name="Kropinski A.M."/>
        </authorList>
    </citation>
    <scope>NUCLEOTIDE SEQUENCE [LARGE SCALE GENOMIC DNA]</scope>
</reference>
<dbReference type="EMBL" id="FJ373894">
    <property type="protein sequence ID" value="ACO94247.1"/>
    <property type="molecule type" value="Genomic_DNA"/>
</dbReference>
<organism evidence="1 2">
    <name type="scientific">Shigella phage Ag3</name>
    <dbReference type="NCBI Taxonomy" id="637730"/>
    <lineage>
        <taxon>Viruses</taxon>
        <taxon>Duplodnaviria</taxon>
        <taxon>Heunggongvirae</taxon>
        <taxon>Uroviricota</taxon>
        <taxon>Caudoviricetes</taxon>
        <taxon>Pantevenvirales</taxon>
        <taxon>Ackermannviridae</taxon>
        <taxon>Aglimvirinae</taxon>
        <taxon>Agtrevirus</taxon>
        <taxon>Agtrevirus AG3</taxon>
    </lineage>
</organism>
<dbReference type="OrthoDB" id="10951at10239"/>
<gene>
    <name evidence="1" type="primary">orf00015</name>
</gene>
<sequence>MEYPLTHQMQPTKDTCMSTCLAMLLGRPVAEVAETWHESFANWETTIGDVLCMEGVPFLCGKGVNQTVTIYHDYVYLLCVPSPATPGILHQIIMDTRGDKVVIHDPLKGTGKRYYTLDEDDKSPLAVKLETWIVDYIVDPYEVGGYRG</sequence>
<dbReference type="KEGG" id="vg:8683590"/>
<protein>
    <submittedName>
        <fullName evidence="1">Conserved hypothetical phage protein</fullName>
    </submittedName>
</protein>
<evidence type="ECO:0000313" key="2">
    <source>
        <dbReference type="Proteomes" id="UP000002614"/>
    </source>
</evidence>
<evidence type="ECO:0000313" key="1">
    <source>
        <dbReference type="EMBL" id="ACO94247.1"/>
    </source>
</evidence>
<proteinExistence type="predicted"/>
<dbReference type="RefSeq" id="YP_003358500.1">
    <property type="nucleotide sequence ID" value="NC_013693.1"/>
</dbReference>
<keyword evidence="2" id="KW-1185">Reference proteome</keyword>
<dbReference type="GeneID" id="8683590"/>
<name>C8XUB7_9CAUD</name>
<accession>C8XUB7</accession>
<dbReference type="Proteomes" id="UP000002614">
    <property type="component" value="Segment"/>
</dbReference>